<dbReference type="SUPFAM" id="SSF53901">
    <property type="entry name" value="Thiolase-like"/>
    <property type="match status" value="2"/>
</dbReference>
<feature type="region of interest" description="N-terminal hotdog fold" evidence="4">
    <location>
        <begin position="1"/>
        <end position="110"/>
    </location>
</feature>
<protein>
    <submittedName>
        <fullName evidence="9">Phosphopantetheine attachment site</fullName>
    </submittedName>
</protein>
<accession>A0A1H8JZX0</accession>
<feature type="compositionally biased region" description="Low complexity" evidence="5">
    <location>
        <begin position="854"/>
        <end position="865"/>
    </location>
</feature>
<dbReference type="PROSITE" id="PS52019">
    <property type="entry name" value="PKS_MFAS_DH"/>
    <property type="match status" value="2"/>
</dbReference>
<feature type="region of interest" description="N-terminal hotdog fold" evidence="4">
    <location>
        <begin position="1406"/>
        <end position="1560"/>
    </location>
</feature>
<feature type="domain" description="Carrier" evidence="6">
    <location>
        <begin position="1748"/>
        <end position="1823"/>
    </location>
</feature>
<dbReference type="Pfam" id="PF00109">
    <property type="entry name" value="ketoacyl-synt"/>
    <property type="match status" value="2"/>
</dbReference>
<dbReference type="Pfam" id="PF14765">
    <property type="entry name" value="PS-DH"/>
    <property type="match status" value="2"/>
</dbReference>
<dbReference type="InterPro" id="IPR032821">
    <property type="entry name" value="PKS_assoc"/>
</dbReference>
<dbReference type="InterPro" id="IPR049900">
    <property type="entry name" value="PKS_mFAS_DH"/>
</dbReference>
<dbReference type="InterPro" id="IPR050091">
    <property type="entry name" value="PKS_NRPS_Biosynth_Enz"/>
</dbReference>
<evidence type="ECO:0000256" key="4">
    <source>
        <dbReference type="PROSITE-ProRule" id="PRU01363"/>
    </source>
</evidence>
<dbReference type="PROSITE" id="PS50075">
    <property type="entry name" value="CARRIER"/>
    <property type="match status" value="2"/>
</dbReference>
<feature type="region of interest" description="C-terminal hotdog fold" evidence="4">
    <location>
        <begin position="1580"/>
        <end position="1721"/>
    </location>
</feature>
<dbReference type="Proteomes" id="UP000198953">
    <property type="component" value="Unassembled WGS sequence"/>
</dbReference>
<evidence type="ECO:0000313" key="9">
    <source>
        <dbReference type="EMBL" id="SEN86314.1"/>
    </source>
</evidence>
<dbReference type="SUPFAM" id="SSF47336">
    <property type="entry name" value="ACP-like"/>
    <property type="match status" value="2"/>
</dbReference>
<feature type="region of interest" description="Disordered" evidence="5">
    <location>
        <begin position="848"/>
        <end position="871"/>
    </location>
</feature>
<dbReference type="InterPro" id="IPR020806">
    <property type="entry name" value="PKS_PP-bd"/>
</dbReference>
<dbReference type="GO" id="GO:0005737">
    <property type="term" value="C:cytoplasm"/>
    <property type="evidence" value="ECO:0007669"/>
    <property type="project" value="TreeGrafter"/>
</dbReference>
<dbReference type="PROSITE" id="PS00012">
    <property type="entry name" value="PHOSPHOPANTETHEINE"/>
    <property type="match status" value="2"/>
</dbReference>
<keyword evidence="3" id="KW-0808">Transferase</keyword>
<dbReference type="PANTHER" id="PTHR43775">
    <property type="entry name" value="FATTY ACID SYNTHASE"/>
    <property type="match status" value="1"/>
</dbReference>
<evidence type="ECO:0000259" key="6">
    <source>
        <dbReference type="PROSITE" id="PS50075"/>
    </source>
</evidence>
<dbReference type="InterPro" id="IPR057326">
    <property type="entry name" value="KR_dom"/>
</dbReference>
<evidence type="ECO:0000256" key="5">
    <source>
        <dbReference type="SAM" id="MobiDB-lite"/>
    </source>
</evidence>
<dbReference type="Pfam" id="PF02801">
    <property type="entry name" value="Ketoacyl-synt_C"/>
    <property type="match status" value="1"/>
</dbReference>
<dbReference type="GO" id="GO:0031177">
    <property type="term" value="F:phosphopantetheine binding"/>
    <property type="evidence" value="ECO:0007669"/>
    <property type="project" value="InterPro"/>
</dbReference>
<dbReference type="EMBL" id="FOBF01000046">
    <property type="protein sequence ID" value="SEN86314.1"/>
    <property type="molecule type" value="Genomic_DNA"/>
</dbReference>
<dbReference type="GO" id="GO:0004312">
    <property type="term" value="F:fatty acid synthase activity"/>
    <property type="evidence" value="ECO:0007669"/>
    <property type="project" value="TreeGrafter"/>
</dbReference>
<dbReference type="Gene3D" id="3.30.70.3290">
    <property type="match status" value="1"/>
</dbReference>
<sequence length="2107" mass="220208">MTQRAETYEKTFAGREPLIAQHRAGGTGLLPAAVQLEMAMVGVARRRPFVPLELTDVTFLRPLTLAGDATAAVRLDVTHQDRTRFELSVVLSGERKPLSTGTGRLLGDGEGGGKGGGEGDGDGEPRPPAWHVAGTRAIAAEKLYESWSRAGLEYGPDFRTVRELTVGDGTARATLRTDAEPLPWHAHPLLVDGVFQVVSCALQDLAAGNDPLPMLPIGVARVAVLADLSAPSDGVTVLVRRTGVEGAYATADALVLGPSGDVAVELTGVRMRRTTGPGSAPGSPSGAAHPVSRIVWRPADLPGPRREPATGTWVVVHDGDPAGLGERTARRLRAEGARVVEAVLGVPPGAGGRDPERHVLASPDEEDFRRLWESVGDQVSGAVHLWSTGPTRTEETELGTGLYGCFAALKTLGERQRRARFLVVTRSAQPVADDDRPIPARAALWGLVRTAAIEYPGLRPRLVDLDDASGDAHLAELGDGPTEVGYRQGIRHEPVRVRTRTLPSAARPVRKGGRYLILGGHGGLGLEVAARFAQEGAGVVALVSRSGGSGTAGIETPGCSLVSYAADIAAPGELGALIERVRADVGELHGVVHAAGTLKDGLIRSASAGDIAEVMRPKVDGVRELAAAVAGLDLDFAVLFASVSGTFGNLGQGGYAAANAYLDAFAHARGKPWLSVDWGLWGEVGMGTAVAEQLRRRGVRPLGTAEALDALVAVLGEDLRQVVIAHPDASDTLADPDTPVAEADTPRRPATGADAVGGGLHAGGASRERVEDELERFLTERLGLASFDRAAPLADYGMSSIMSVELSEELSRRWDLRLPATLFLEYGGFAELAQALTERYGAAEALPAPASQTAGEPAPSPGAAARPRRGGAARPEDVAVVAVSGDLPGAADLAGLWALLRSGGHAFTEIPAERWDIDAHFERRGPRMTGTYCRTGAFLTGTDRFDPAFFGVSVREAEDMDAQQKLLLEHAWAVRDDSGLAGRRDIGVFVGATYTHHRDAQGLETVGPYTALGSLNAVLANRISYALDLTGPSQTVDTLCSSSLVAVQQAVAALRAGHCGAAIVAACHVGLTPWYYRSLSQLGALSESRPRPFDDRADGFVPGEGAVAVMLKRLADAERDGDAIWGVIRGTAVNHGGRGSALPVPRSEAQAAVIRAALDDAGVAPADITLIETHGTATRLGDPIEIAALTDVFGGDQARREPCHLGSVKANIGHLEPASGLAGLVKVLLCLRHGEIPPLAGFETPGAHLDLASGPFVVPTEPRPWHPDGPRRAGVSAFGMGGTNAHIVVEEYTADGPAGHGDAPGVLGEHLLVLSAHTPEGLVRRAADVHRLLRGDTAPAPAVLCCSAAVGRDHQRHRVAVLGSTADELSAGLAWIVRRGGDVHGTVLRGGTVLGGGAAATDRALLERLGAFTSVGVERLEARLRVRDGRLSSALADFYVSGGTVDWHKVYDGAALRRITLPPYPFRAPAEDARSAEETGPDAVVDRLTRAHRVFGEPTVPAALPLALALRHAGVLRRVTFPARGTGVRPLTDDLDDPARTGPAAFRHGDTVVARLEPDAREEPPPGAERDIAALRAELGRTLEPAGLYAWFAAKGMDLDAPLRSLADVRYGPARVLARVEGPAGGALERTAVALDAALQSMAVLTLADPAAPTGTFLPVSVGRVERCGDPARTAYVLLEARDPRTDRVRRGDVTLLSGDGQVLARLGDIEYRTVTEPAAPGTTAGSRRPPAVGSASGRTPGRAPRGEHVAAAEAAVLAVVRNAFHDPGITPATSLSAVGLDSLLATAIAADLQETYGVKLSPADILGSPDCRDLAAYVAEQAAPGAFAQATEAAPREVAQAPEAVPRVVAPATEAGPAAAGPTRESKDVAVIGFAFALPGARDEAGLWSLLAGAGTAIRPAPPHRWGAYANGTEPDVGGFLDDVEEFDARFFDFFPKQAEVLDPQARWLLRTTWEALESAGLPPRHLSPATGVFVGASYQHYREYNIAPELDAHSGLGNHNAFLANRLSHFLDLRGPSMTIDTLCSSSLVALHTAVRSIRDGECEQAVVAGVRVAMTPLHYIAMKNLRALSPSGVVRAFDAGADGFVPGEGVVSVVLKPLGAALRD</sequence>
<dbReference type="InterPro" id="IPR016039">
    <property type="entry name" value="Thiolase-like"/>
</dbReference>
<feature type="domain" description="PKS/mFAS DH" evidence="8">
    <location>
        <begin position="1"/>
        <end position="280"/>
    </location>
</feature>
<dbReference type="SMART" id="SM00822">
    <property type="entry name" value="PKS_KR"/>
    <property type="match status" value="1"/>
</dbReference>
<dbReference type="Pfam" id="PF08659">
    <property type="entry name" value="KR"/>
    <property type="match status" value="1"/>
</dbReference>
<dbReference type="InterPro" id="IPR049552">
    <property type="entry name" value="PKS_DH_N"/>
</dbReference>
<dbReference type="Pfam" id="PF00550">
    <property type="entry name" value="PP-binding"/>
    <property type="match status" value="2"/>
</dbReference>
<evidence type="ECO:0000313" key="10">
    <source>
        <dbReference type="Proteomes" id="UP000198953"/>
    </source>
</evidence>
<keyword evidence="10" id="KW-1185">Reference proteome</keyword>
<dbReference type="SMART" id="SM00826">
    <property type="entry name" value="PKS_DH"/>
    <property type="match status" value="1"/>
</dbReference>
<evidence type="ECO:0000259" key="8">
    <source>
        <dbReference type="PROSITE" id="PS52019"/>
    </source>
</evidence>
<dbReference type="GO" id="GO:0006633">
    <property type="term" value="P:fatty acid biosynthetic process"/>
    <property type="evidence" value="ECO:0007669"/>
    <property type="project" value="TreeGrafter"/>
</dbReference>
<dbReference type="InterPro" id="IPR036291">
    <property type="entry name" value="NAD(P)-bd_dom_sf"/>
</dbReference>
<organism evidence="9 10">
    <name type="scientific">Nonomuraea pusilla</name>
    <dbReference type="NCBI Taxonomy" id="46177"/>
    <lineage>
        <taxon>Bacteria</taxon>
        <taxon>Bacillati</taxon>
        <taxon>Actinomycetota</taxon>
        <taxon>Actinomycetes</taxon>
        <taxon>Streptosporangiales</taxon>
        <taxon>Streptosporangiaceae</taxon>
        <taxon>Nonomuraea</taxon>
    </lineage>
</organism>
<dbReference type="PROSITE" id="PS52004">
    <property type="entry name" value="KS3_2"/>
    <property type="match status" value="2"/>
</dbReference>
<dbReference type="InterPro" id="IPR036736">
    <property type="entry name" value="ACP-like_sf"/>
</dbReference>
<feature type="domain" description="PKS/mFAS DH" evidence="8">
    <location>
        <begin position="1406"/>
        <end position="1721"/>
    </location>
</feature>
<feature type="region of interest" description="Disordered" evidence="5">
    <location>
        <begin position="730"/>
        <end position="765"/>
    </location>
</feature>
<dbReference type="SMART" id="SM00825">
    <property type="entry name" value="PKS_KS"/>
    <property type="match status" value="2"/>
</dbReference>
<dbReference type="InterPro" id="IPR020807">
    <property type="entry name" value="PKS_DH"/>
</dbReference>
<feature type="active site" description="Proton acceptor; for dehydratase activity" evidence="4">
    <location>
        <position position="22"/>
    </location>
</feature>
<dbReference type="InterPro" id="IPR006162">
    <property type="entry name" value="Ppantetheine_attach_site"/>
</dbReference>
<dbReference type="SMART" id="SM00823">
    <property type="entry name" value="PKS_PP"/>
    <property type="match status" value="2"/>
</dbReference>
<dbReference type="InterPro" id="IPR049551">
    <property type="entry name" value="PKS_DH_C"/>
</dbReference>
<dbReference type="InterPro" id="IPR014031">
    <property type="entry name" value="Ketoacyl_synth_C"/>
</dbReference>
<feature type="compositionally biased region" description="Gly residues" evidence="5">
    <location>
        <begin position="104"/>
        <end position="118"/>
    </location>
</feature>
<dbReference type="Pfam" id="PF21089">
    <property type="entry name" value="PKS_DH_N"/>
    <property type="match status" value="1"/>
</dbReference>
<dbReference type="GO" id="GO:0071770">
    <property type="term" value="P:DIM/DIP cell wall layer assembly"/>
    <property type="evidence" value="ECO:0007669"/>
    <property type="project" value="TreeGrafter"/>
</dbReference>
<evidence type="ECO:0000256" key="3">
    <source>
        <dbReference type="ARBA" id="ARBA00022679"/>
    </source>
</evidence>
<feature type="domain" description="Ketosynthase family 3 (KS3)" evidence="7">
    <location>
        <begin position="1867"/>
        <end position="2107"/>
    </location>
</feature>
<dbReference type="OrthoDB" id="4537517at2"/>
<keyword evidence="1" id="KW-0596">Phosphopantetheine</keyword>
<feature type="region of interest" description="Disordered" evidence="5">
    <location>
        <begin position="96"/>
        <end position="128"/>
    </location>
</feature>
<dbReference type="Gene3D" id="3.40.50.720">
    <property type="entry name" value="NAD(P)-binding Rossmann-like Domain"/>
    <property type="match status" value="1"/>
</dbReference>
<proteinExistence type="predicted"/>
<dbReference type="InterPro" id="IPR013968">
    <property type="entry name" value="PKS_KR"/>
</dbReference>
<dbReference type="InterPro" id="IPR014030">
    <property type="entry name" value="Ketoacyl_synth_N"/>
</dbReference>
<dbReference type="InterPro" id="IPR042104">
    <property type="entry name" value="PKS_dehydratase_sf"/>
</dbReference>
<dbReference type="InterPro" id="IPR020841">
    <property type="entry name" value="PKS_Beta-ketoAc_synthase_dom"/>
</dbReference>
<feature type="region of interest" description="Disordered" evidence="5">
    <location>
        <begin position="1716"/>
        <end position="1747"/>
    </location>
</feature>
<dbReference type="GO" id="GO:0005886">
    <property type="term" value="C:plasma membrane"/>
    <property type="evidence" value="ECO:0007669"/>
    <property type="project" value="TreeGrafter"/>
</dbReference>
<gene>
    <name evidence="9" type="ORF">SAMN05660976_08487</name>
</gene>
<evidence type="ECO:0000259" key="7">
    <source>
        <dbReference type="PROSITE" id="PS52004"/>
    </source>
</evidence>
<reference evidence="9 10" key="1">
    <citation type="submission" date="2016-10" db="EMBL/GenBank/DDBJ databases">
        <authorList>
            <person name="de Groot N.N."/>
        </authorList>
    </citation>
    <scope>NUCLEOTIDE SEQUENCE [LARGE SCALE GENOMIC DNA]</scope>
    <source>
        <strain evidence="9 10">DSM 43357</strain>
    </source>
</reference>
<dbReference type="Gene3D" id="1.10.1200.10">
    <property type="entry name" value="ACP-like"/>
    <property type="match status" value="2"/>
</dbReference>
<dbReference type="Gene3D" id="3.10.129.110">
    <property type="entry name" value="Polyketide synthase dehydratase"/>
    <property type="match status" value="2"/>
</dbReference>
<dbReference type="CDD" id="cd00833">
    <property type="entry name" value="PKS"/>
    <property type="match status" value="2"/>
</dbReference>
<feature type="domain" description="Ketosynthase family 3 (KS3)" evidence="7">
    <location>
        <begin position="875"/>
        <end position="1291"/>
    </location>
</feature>
<dbReference type="Gene3D" id="3.40.47.10">
    <property type="match status" value="2"/>
</dbReference>
<dbReference type="InterPro" id="IPR009081">
    <property type="entry name" value="PP-bd_ACP"/>
</dbReference>
<dbReference type="STRING" id="46177.SAMN05660976_08487"/>
<evidence type="ECO:0000256" key="2">
    <source>
        <dbReference type="ARBA" id="ARBA00022553"/>
    </source>
</evidence>
<feature type="region of interest" description="C-terminal hotdog fold" evidence="4">
    <location>
        <begin position="135"/>
        <end position="280"/>
    </location>
</feature>
<keyword evidence="2" id="KW-0597">Phosphoprotein</keyword>
<feature type="domain" description="Carrier" evidence="6">
    <location>
        <begin position="765"/>
        <end position="840"/>
    </location>
</feature>
<comment type="caution">
    <text evidence="4">Lacks conserved residue(s) required for the propagation of feature annotation.</text>
</comment>
<feature type="non-terminal residue" evidence="9">
    <location>
        <position position="2107"/>
    </location>
</feature>
<dbReference type="SUPFAM" id="SSF51735">
    <property type="entry name" value="NAD(P)-binding Rossmann-fold domains"/>
    <property type="match status" value="2"/>
</dbReference>
<name>A0A1H8JZX0_9ACTN</name>
<feature type="active site" description="Proton donor; for dehydratase activity" evidence="4">
    <location>
        <position position="192"/>
    </location>
</feature>
<dbReference type="RefSeq" id="WP_143078976.1">
    <property type="nucleotide sequence ID" value="NZ_FOBF01000046.1"/>
</dbReference>
<dbReference type="Pfam" id="PF16197">
    <property type="entry name" value="KAsynt_C_assoc"/>
    <property type="match status" value="1"/>
</dbReference>
<evidence type="ECO:0000256" key="1">
    <source>
        <dbReference type="ARBA" id="ARBA00022450"/>
    </source>
</evidence>
<dbReference type="PANTHER" id="PTHR43775:SF37">
    <property type="entry name" value="SI:DKEY-61P9.11"/>
    <property type="match status" value="1"/>
</dbReference>